<dbReference type="EMBL" id="SGPL01000084">
    <property type="protein sequence ID" value="THH18179.1"/>
    <property type="molecule type" value="Genomic_DNA"/>
</dbReference>
<gene>
    <name evidence="2" type="ORF">EW146_g2763</name>
</gene>
<evidence type="ECO:0000313" key="3">
    <source>
        <dbReference type="Proteomes" id="UP000310158"/>
    </source>
</evidence>
<protein>
    <submittedName>
        <fullName evidence="2">Uncharacterized protein</fullName>
    </submittedName>
</protein>
<sequence>MCDSTSHPHDGCCCPFPATAPASRAPPPPLTTNSKPSDPRTTRAPLPFPRKSPKKPHRPSSIIQISVDDRDAESCPCPSPDTCTSIPTLRDAETVRAATAHPNSRVQGSSPLKSEHLALRPHFFRFLNTKRPQIRAIQSIVLPLRLPSSLLTSQHTKTSSAVKRARTIFPLPSSPQIPEMVLVECILFVVTVGAHDERPSPEEEEEGTTNAMERAVKFWEESRWQIVVFTHTDALKLKIRPSNTHQIIPHACALPSSIPALHPRPPSPRGSQYGMHLGSHRRPDRSPRVCAFFADRFKHAPTEADEIRKYRLITQSSHVAHEYTHFSFPSVELVPFTSHACSTRKTISRAS</sequence>
<evidence type="ECO:0000313" key="2">
    <source>
        <dbReference type="EMBL" id="THH18179.1"/>
    </source>
</evidence>
<dbReference type="Proteomes" id="UP000310158">
    <property type="component" value="Unassembled WGS sequence"/>
</dbReference>
<organism evidence="2 3">
    <name type="scientific">Bondarzewia mesenterica</name>
    <dbReference type="NCBI Taxonomy" id="1095465"/>
    <lineage>
        <taxon>Eukaryota</taxon>
        <taxon>Fungi</taxon>
        <taxon>Dikarya</taxon>
        <taxon>Basidiomycota</taxon>
        <taxon>Agaricomycotina</taxon>
        <taxon>Agaricomycetes</taxon>
        <taxon>Russulales</taxon>
        <taxon>Bondarzewiaceae</taxon>
        <taxon>Bondarzewia</taxon>
    </lineage>
</organism>
<comment type="caution">
    <text evidence="2">The sequence shown here is derived from an EMBL/GenBank/DDBJ whole genome shotgun (WGS) entry which is preliminary data.</text>
</comment>
<accession>A0A4S4LZN4</accession>
<keyword evidence="3" id="KW-1185">Reference proteome</keyword>
<feature type="region of interest" description="Disordered" evidence="1">
    <location>
        <begin position="17"/>
        <end position="61"/>
    </location>
</feature>
<proteinExistence type="predicted"/>
<dbReference type="AlphaFoldDB" id="A0A4S4LZN4"/>
<reference evidence="2 3" key="1">
    <citation type="submission" date="2019-02" db="EMBL/GenBank/DDBJ databases">
        <title>Genome sequencing of the rare red list fungi Bondarzewia mesenterica.</title>
        <authorList>
            <person name="Buettner E."/>
            <person name="Kellner H."/>
        </authorList>
    </citation>
    <scope>NUCLEOTIDE SEQUENCE [LARGE SCALE GENOMIC DNA]</scope>
    <source>
        <strain evidence="2 3">DSM 108281</strain>
    </source>
</reference>
<name>A0A4S4LZN4_9AGAM</name>
<evidence type="ECO:0000256" key="1">
    <source>
        <dbReference type="SAM" id="MobiDB-lite"/>
    </source>
</evidence>